<evidence type="ECO:0000259" key="2">
    <source>
        <dbReference type="Pfam" id="PF17650"/>
    </source>
</evidence>
<organism evidence="4 5">
    <name type="scientific">Laedolimicola ammoniilytica</name>
    <dbReference type="NCBI Taxonomy" id="2981771"/>
    <lineage>
        <taxon>Bacteria</taxon>
        <taxon>Bacillati</taxon>
        <taxon>Bacillota</taxon>
        <taxon>Clostridia</taxon>
        <taxon>Lachnospirales</taxon>
        <taxon>Lachnospiraceae</taxon>
        <taxon>Laedolimicola</taxon>
    </lineage>
</organism>
<accession>A0ABT2RUY1</accession>
<protein>
    <submittedName>
        <fullName evidence="4">ASKHA domain-containing protein</fullName>
    </submittedName>
</protein>
<dbReference type="EMBL" id="JAOQKC010000004">
    <property type="protein sequence ID" value="MCU6696126.1"/>
    <property type="molecule type" value="Genomic_DNA"/>
</dbReference>
<dbReference type="Proteomes" id="UP001652461">
    <property type="component" value="Unassembled WGS sequence"/>
</dbReference>
<feature type="domain" description="RACo linker region" evidence="2">
    <location>
        <begin position="6"/>
        <end position="88"/>
    </location>
</feature>
<dbReference type="InterPro" id="IPR040506">
    <property type="entry name" value="RACo_linker"/>
</dbReference>
<dbReference type="Gene3D" id="3.10.20.880">
    <property type="match status" value="1"/>
</dbReference>
<comment type="caution">
    <text evidence="4">The sequence shown here is derived from an EMBL/GenBank/DDBJ whole genome shotgun (WGS) entry which is preliminary data.</text>
</comment>
<name>A0ABT2RUY1_9FIRM</name>
<dbReference type="PANTHER" id="PTHR42895:SF1">
    <property type="entry name" value="IRON-SULFUR CLUSTER PROTEIN"/>
    <property type="match status" value="1"/>
</dbReference>
<dbReference type="Pfam" id="PF17651">
    <property type="entry name" value="Raco_middle"/>
    <property type="match status" value="1"/>
</dbReference>
<dbReference type="InterPro" id="IPR042259">
    <property type="entry name" value="Raco-like_middle_sf"/>
</dbReference>
<dbReference type="RefSeq" id="WP_158362305.1">
    <property type="nucleotide sequence ID" value="NZ_JAOQKC010000004.1"/>
</dbReference>
<dbReference type="Gene3D" id="3.30.420.480">
    <property type="entry name" value="Domain of unknown function (DUF4445)"/>
    <property type="match status" value="1"/>
</dbReference>
<dbReference type="Pfam" id="PF14574">
    <property type="entry name" value="RACo_C_ter"/>
    <property type="match status" value="1"/>
</dbReference>
<keyword evidence="5" id="KW-1185">Reference proteome</keyword>
<feature type="domain" description="RACo-like middle region" evidence="3">
    <location>
        <begin position="92"/>
        <end position="249"/>
    </location>
</feature>
<evidence type="ECO:0000259" key="3">
    <source>
        <dbReference type="Pfam" id="PF17651"/>
    </source>
</evidence>
<dbReference type="InterPro" id="IPR052911">
    <property type="entry name" value="Corrinoid_activation_enz"/>
</dbReference>
<dbReference type="Pfam" id="PF17650">
    <property type="entry name" value="RACo_linker"/>
    <property type="match status" value="1"/>
</dbReference>
<feature type="domain" description="RACo C-terminal" evidence="1">
    <location>
        <begin position="254"/>
        <end position="524"/>
    </location>
</feature>
<gene>
    <name evidence="4" type="ORF">OCV63_04350</name>
</gene>
<reference evidence="4 5" key="1">
    <citation type="journal article" date="2021" name="ISME Commun">
        <title>Automated analysis of genomic sequences facilitates high-throughput and comprehensive description of bacteria.</title>
        <authorList>
            <person name="Hitch T.C.A."/>
        </authorList>
    </citation>
    <scope>NUCLEOTIDE SEQUENCE [LARGE SCALE GENOMIC DNA]</scope>
    <source>
        <strain evidence="4 5">Sanger_04</strain>
    </source>
</reference>
<sequence>MKEWSRKVYLKLPRPCEEDHRSMQKRLLAALRDCGSFYTDKEADIRIRPLVLSECLAICEQADWQVTASLGFDGRIWELLALEPGDTTAQHYGLCADLGSTTIVMELVDLNTGETFASESVFNPQIAYGDDILTRIFYTKDHPERRRELQEVTARGFRMLIEKLLEKTGVDARQCNILTVAGNTTMMHFLLGLDAFGVFQSPYAVQTLEPEVCRGAELGIPVQGFVYLCPAMENYLGGDIISGMLATGIPDREEISVFLDVGTNGELVVGNQEFLLAGAGAAGPALEGGSVRTGMRAENGAVDRVITEHGRLKVHVIGETEAKGICGSGIVDLLAELYLNGWIDLRGRFQVAENQMEKEDGGKQFRIPGLRKCQKVDAASENDVEYAIEYAPGLCFYQSDIDEFIRTKAAAMTMVEYMMNLIGLTMEDVGRFYVAGAFGTHIDKESAVTIGMYPDIDRDKIISPGNTSLQGARKLLLDRGLREKAEENIERMQYVQFGAVEEFLEIMRAAQAIPHTDLQRFPTVERRLLERQKKIEKNS</sequence>
<dbReference type="InterPro" id="IPR027980">
    <property type="entry name" value="RACo_C"/>
</dbReference>
<dbReference type="PANTHER" id="PTHR42895">
    <property type="entry name" value="IRON-SULFUR CLUSTER-BINDING PROTEIN-RELATED"/>
    <property type="match status" value="1"/>
</dbReference>
<proteinExistence type="predicted"/>
<evidence type="ECO:0000313" key="4">
    <source>
        <dbReference type="EMBL" id="MCU6696126.1"/>
    </source>
</evidence>
<evidence type="ECO:0000313" key="5">
    <source>
        <dbReference type="Proteomes" id="UP001652461"/>
    </source>
</evidence>
<evidence type="ECO:0000259" key="1">
    <source>
        <dbReference type="Pfam" id="PF14574"/>
    </source>
</evidence>
<dbReference type="InterPro" id="IPR041414">
    <property type="entry name" value="Raco-like_middle"/>
</dbReference>